<keyword evidence="2" id="KW-1185">Reference proteome</keyword>
<organism evidence="1 2">
    <name type="scientific">Streptomyces chrestomyceticus</name>
    <dbReference type="NCBI Taxonomy" id="68185"/>
    <lineage>
        <taxon>Bacteria</taxon>
        <taxon>Bacillati</taxon>
        <taxon>Actinomycetota</taxon>
        <taxon>Actinomycetes</taxon>
        <taxon>Kitasatosporales</taxon>
        <taxon>Streptomycetaceae</taxon>
        <taxon>Streptomyces</taxon>
    </lineage>
</organism>
<evidence type="ECO:0000313" key="1">
    <source>
        <dbReference type="EMBL" id="MEF3114473.1"/>
    </source>
</evidence>
<dbReference type="RefSeq" id="WP_331786904.1">
    <property type="nucleotide sequence ID" value="NZ_JAVFKM010000006.1"/>
</dbReference>
<accession>A0ABU7WUT5</accession>
<proteinExistence type="predicted"/>
<reference evidence="1 2" key="1">
    <citation type="submission" date="2023-08" db="EMBL/GenBank/DDBJ databases">
        <authorList>
            <person name="Sharma P."/>
            <person name="Verma V."/>
            <person name="Mohan M.K."/>
            <person name="Dubey A.K."/>
        </authorList>
    </citation>
    <scope>NUCLEOTIDE SEQUENCE [LARGE SCALE GENOMIC DNA]</scope>
    <source>
        <strain evidence="1 2">ADP4</strain>
    </source>
</reference>
<dbReference type="EMBL" id="JAVFKM010000006">
    <property type="protein sequence ID" value="MEF3114473.1"/>
    <property type="molecule type" value="Genomic_DNA"/>
</dbReference>
<protein>
    <submittedName>
        <fullName evidence="1">Uncharacterized protein</fullName>
    </submittedName>
</protein>
<comment type="caution">
    <text evidence="1">The sequence shown here is derived from an EMBL/GenBank/DDBJ whole genome shotgun (WGS) entry which is preliminary data.</text>
</comment>
<sequence>MTTSPIKVTPGLAFLADVNFAHGMHYSDTGPVAQLLMTHTPPRRAGETVEWIEAGMRALSFCLGLGPTHEQPRYVGSRISLHHGIARLDYGDDWWELRIPGTGQEWQKHVAAGGPVRLTLSFDPTPDGRTQEDLSRFIEAGCKAGHVRWGTTRARPRSRINVRTSRPGV</sequence>
<dbReference type="Proteomes" id="UP001348265">
    <property type="component" value="Unassembled WGS sequence"/>
</dbReference>
<name>A0ABU7WUT5_9ACTN</name>
<gene>
    <name evidence="1" type="ORF">RB636_14970</name>
</gene>
<evidence type="ECO:0000313" key="2">
    <source>
        <dbReference type="Proteomes" id="UP001348265"/>
    </source>
</evidence>